<keyword evidence="2" id="KW-1185">Reference proteome</keyword>
<evidence type="ECO:0000313" key="1">
    <source>
        <dbReference type="EMBL" id="MBB6146606.1"/>
    </source>
</evidence>
<accession>A0A841JZ51</accession>
<evidence type="ECO:0000313" key="2">
    <source>
        <dbReference type="Proteomes" id="UP000538666"/>
    </source>
</evidence>
<dbReference type="SUPFAM" id="SSF53795">
    <property type="entry name" value="PEP carboxykinase-like"/>
    <property type="match status" value="1"/>
</dbReference>
<dbReference type="RefSeq" id="WP_156186019.1">
    <property type="nucleotide sequence ID" value="NZ_JACHEK010000010.1"/>
</dbReference>
<dbReference type="InterPro" id="IPR027417">
    <property type="entry name" value="P-loop_NTPase"/>
</dbReference>
<dbReference type="Gene3D" id="3.40.50.300">
    <property type="entry name" value="P-loop containing nucleotide triphosphate hydrolases"/>
    <property type="match status" value="1"/>
</dbReference>
<protein>
    <recommendedName>
        <fullName evidence="3">Aldolase</fullName>
    </recommendedName>
</protein>
<organism evidence="1 2">
    <name type="scientific">Silvibacterium bohemicum</name>
    <dbReference type="NCBI Taxonomy" id="1577686"/>
    <lineage>
        <taxon>Bacteria</taxon>
        <taxon>Pseudomonadati</taxon>
        <taxon>Acidobacteriota</taxon>
        <taxon>Terriglobia</taxon>
        <taxon>Terriglobales</taxon>
        <taxon>Acidobacteriaceae</taxon>
        <taxon>Silvibacterium</taxon>
    </lineage>
</organism>
<name>A0A841JZ51_9BACT</name>
<reference evidence="1 2" key="1">
    <citation type="submission" date="2020-08" db="EMBL/GenBank/DDBJ databases">
        <title>Genomic Encyclopedia of Type Strains, Phase IV (KMG-IV): sequencing the most valuable type-strain genomes for metagenomic binning, comparative biology and taxonomic classification.</title>
        <authorList>
            <person name="Goeker M."/>
        </authorList>
    </citation>
    <scope>NUCLEOTIDE SEQUENCE [LARGE SCALE GENOMIC DNA]</scope>
    <source>
        <strain evidence="1 2">DSM 103733</strain>
    </source>
</reference>
<dbReference type="Proteomes" id="UP000538666">
    <property type="component" value="Unassembled WGS sequence"/>
</dbReference>
<dbReference type="AlphaFoldDB" id="A0A841JZ51"/>
<proteinExistence type="predicted"/>
<dbReference type="OrthoDB" id="113347at2"/>
<comment type="caution">
    <text evidence="1">The sequence shown here is derived from an EMBL/GenBank/DDBJ whole genome shotgun (WGS) entry which is preliminary data.</text>
</comment>
<sequence length="316" mass="35264">MRIFTQPAMFAGRTILFRTNATEMVRRIREYFPAIEAGSSSDIAAEISLTADDQPNSQLEDAPWFRGRGYFAFARFTRSDRFWFNLRTRSVLGHFPRALADDRQRWHKDIFPALMGVLAAAIDVVPVHAACLVRDGRGVLLNGRSGAGKSTLTITLAKRGYSLLSDEWTYLSDNGAIEASGLPTLVKLLPDAVRFFPELSEYRQAESLNGEIAYEVDPERCFGVQRAFKCNVDCVVLLDRAKDPGCTITPVCGSQAAAQLIGELEPLEPPLDTYFERQTAIVSRLKTTPTLRLSFNDHPTTVAQLLDHTLSNRGYR</sequence>
<gene>
    <name evidence="1" type="ORF">HNQ77_004585</name>
</gene>
<evidence type="ECO:0008006" key="3">
    <source>
        <dbReference type="Google" id="ProtNLM"/>
    </source>
</evidence>
<dbReference type="EMBL" id="JACHEK010000010">
    <property type="protein sequence ID" value="MBB6146606.1"/>
    <property type="molecule type" value="Genomic_DNA"/>
</dbReference>